<dbReference type="EMBL" id="CP046401">
    <property type="protein sequence ID" value="QGY43293.1"/>
    <property type="molecule type" value="Genomic_DNA"/>
</dbReference>
<organism evidence="1 2">
    <name type="scientific">Maribellus comscasis</name>
    <dbReference type="NCBI Taxonomy" id="2681766"/>
    <lineage>
        <taxon>Bacteria</taxon>
        <taxon>Pseudomonadati</taxon>
        <taxon>Bacteroidota</taxon>
        <taxon>Bacteroidia</taxon>
        <taxon>Marinilabiliales</taxon>
        <taxon>Prolixibacteraceae</taxon>
        <taxon>Maribellus</taxon>
    </lineage>
</organism>
<dbReference type="Proteomes" id="UP000428260">
    <property type="component" value="Chromosome"/>
</dbReference>
<reference evidence="1 2" key="1">
    <citation type="submission" date="2019-11" db="EMBL/GenBank/DDBJ databases">
        <authorList>
            <person name="Zheng R.K."/>
            <person name="Sun C.M."/>
        </authorList>
    </citation>
    <scope>NUCLEOTIDE SEQUENCE [LARGE SCALE GENOMIC DNA]</scope>
    <source>
        <strain evidence="1 2">WC007</strain>
    </source>
</reference>
<proteinExistence type="predicted"/>
<keyword evidence="2" id="KW-1185">Reference proteome</keyword>
<evidence type="ECO:0000313" key="2">
    <source>
        <dbReference type="Proteomes" id="UP000428260"/>
    </source>
</evidence>
<name>A0A6I6JVH3_9BACT</name>
<dbReference type="AlphaFoldDB" id="A0A6I6JVH3"/>
<gene>
    <name evidence="1" type="ORF">GM418_06355</name>
</gene>
<evidence type="ECO:0000313" key="1">
    <source>
        <dbReference type="EMBL" id="QGY43293.1"/>
    </source>
</evidence>
<accession>A0A6I6JVH3</accession>
<dbReference type="KEGG" id="mcos:GM418_06355"/>
<dbReference type="RefSeq" id="WP_158864279.1">
    <property type="nucleotide sequence ID" value="NZ_CP046401.1"/>
</dbReference>
<protein>
    <submittedName>
        <fullName evidence="1">Uncharacterized protein</fullName>
    </submittedName>
</protein>
<sequence>MHLGKLCKYAGECPVYQDKIEDLGKPIFLVRNVFCNRGIKGWSNCKRFNALEAGDPVNENTTPYKI</sequence>